<dbReference type="SUPFAM" id="SSF55729">
    <property type="entry name" value="Acyl-CoA N-acyltransferases (Nat)"/>
    <property type="match status" value="1"/>
</dbReference>
<dbReference type="InterPro" id="IPR026888">
    <property type="entry name" value="AcetylCoA_hyd_C"/>
</dbReference>
<evidence type="ECO:0000313" key="5">
    <source>
        <dbReference type="Proteomes" id="UP000006055"/>
    </source>
</evidence>
<keyword evidence="2" id="KW-0808">Transferase</keyword>
<dbReference type="Gene3D" id="3.30.750.70">
    <property type="entry name" value="4-hydroxybutyrate coenzyme like domains"/>
    <property type="match status" value="1"/>
</dbReference>
<dbReference type="GO" id="GO:0016747">
    <property type="term" value="F:acyltransferase activity, transferring groups other than amino-acyl groups"/>
    <property type="evidence" value="ECO:0007669"/>
    <property type="project" value="InterPro"/>
</dbReference>
<dbReference type="GO" id="GO:0008775">
    <property type="term" value="F:acetate CoA-transferase activity"/>
    <property type="evidence" value="ECO:0007669"/>
    <property type="project" value="InterPro"/>
</dbReference>
<proteinExistence type="inferred from homology"/>
<dbReference type="InterPro" id="IPR000182">
    <property type="entry name" value="GNAT_dom"/>
</dbReference>
<dbReference type="Proteomes" id="UP000006055">
    <property type="component" value="Chromosome"/>
</dbReference>
<dbReference type="Pfam" id="PF02550">
    <property type="entry name" value="AcetylCoA_hydro"/>
    <property type="match status" value="1"/>
</dbReference>
<organism evidence="4 5">
    <name type="scientific">Desulfomonile tiedjei (strain ATCC 49306 / DSM 6799 / DCB-1)</name>
    <dbReference type="NCBI Taxonomy" id="706587"/>
    <lineage>
        <taxon>Bacteria</taxon>
        <taxon>Pseudomonadati</taxon>
        <taxon>Thermodesulfobacteriota</taxon>
        <taxon>Desulfomonilia</taxon>
        <taxon>Desulfomonilales</taxon>
        <taxon>Desulfomonilaceae</taxon>
        <taxon>Desulfomonile</taxon>
    </lineage>
</organism>
<dbReference type="InterPro" id="IPR037171">
    <property type="entry name" value="NagB/RpiA_transferase-like"/>
</dbReference>
<evidence type="ECO:0000313" key="4">
    <source>
        <dbReference type="EMBL" id="AFM24235.1"/>
    </source>
</evidence>
<sequence length="632" mass="70880">MVSDWKSSYRSKIISTEEAASKVQNGDRIYLGSMCSEPVSIIKALGDSYLEDVEIVQFINGSAASELTSKGLRRFRMKTFFVSGKKGDEQQVSEADYVPLFHSQIPFFLRNRRIPIDVAIVQVAPPDRFGRFSLGISVDITMAAVESARTVIAQVNPYMPRTNGDTFVPVDKIHYLVDGPEPLCEPPAEVLGEREAIISKFVAELIDDGSILQLGFAGISHGLLDFLTNHKNLGIHTEIFTDPLADLIERGVITNSTKRTYRGKCLTTSCMGTRRLYDYVHENALVEFYPSDVLLNPMSIATNDNMVAVNLALQVDLRGQIRQGIATWTAFEGSGGDNDFMIGTGMAKNGRSVVCLRSTSLKSGRSTIVPSFGPKSAVIMNRGEVNYIVTEYGIAYLGGKSIRERAMALIEIAHPNHREDLMRDAREMGYVYPDQFYFMSASPQLRKSVRMDHMFKGDLLAHIRVIKPTDESMIRDLFYTLSQGSVYFRYFSPRRSMPHANVQQYVSITEDQGLSLVVTIGPRENRRIIAESRYVFEPNGGYPDIAFMVDENYQGRGIATFLVQYMIEIAKARGVKGFCADVLFSNKPMLKVFERLPYVLHKTYSEGVVTVRFAFDELKEEQVPMQAKPMDV</sequence>
<name>I4C3U4_DESTA</name>
<dbReference type="RefSeq" id="WP_014809383.1">
    <property type="nucleotide sequence ID" value="NC_018025.1"/>
</dbReference>
<dbReference type="Pfam" id="PF00583">
    <property type="entry name" value="Acetyltransf_1"/>
    <property type="match status" value="1"/>
</dbReference>
<dbReference type="eggNOG" id="COG0427">
    <property type="taxonomic scope" value="Bacteria"/>
</dbReference>
<dbReference type="GO" id="GO:0006083">
    <property type="term" value="P:acetate metabolic process"/>
    <property type="evidence" value="ECO:0007669"/>
    <property type="project" value="InterPro"/>
</dbReference>
<dbReference type="PROSITE" id="PS51186">
    <property type="entry name" value="GNAT"/>
    <property type="match status" value="1"/>
</dbReference>
<dbReference type="EMBL" id="CP003360">
    <property type="protein sequence ID" value="AFM24235.1"/>
    <property type="molecule type" value="Genomic_DNA"/>
</dbReference>
<keyword evidence="5" id="KW-1185">Reference proteome</keyword>
<dbReference type="InterPro" id="IPR016181">
    <property type="entry name" value="Acyl_CoA_acyltransferase"/>
</dbReference>
<dbReference type="Gene3D" id="3.40.630.30">
    <property type="match status" value="1"/>
</dbReference>
<dbReference type="InterPro" id="IPR046433">
    <property type="entry name" value="ActCoA_hydro"/>
</dbReference>
<dbReference type="HOGENOM" id="CLU_030703_1_0_7"/>
<dbReference type="Gene3D" id="3.40.1080.10">
    <property type="entry name" value="Glutaconate Coenzyme A-transferase"/>
    <property type="match status" value="1"/>
</dbReference>
<dbReference type="Pfam" id="PF13336">
    <property type="entry name" value="AcetylCoA_hyd_C"/>
    <property type="match status" value="1"/>
</dbReference>
<evidence type="ECO:0000256" key="1">
    <source>
        <dbReference type="ARBA" id="ARBA00009632"/>
    </source>
</evidence>
<dbReference type="GO" id="GO:0016787">
    <property type="term" value="F:hydrolase activity"/>
    <property type="evidence" value="ECO:0007669"/>
    <property type="project" value="UniProtKB-KW"/>
</dbReference>
<dbReference type="KEGG" id="dti:Desti_1523"/>
<dbReference type="eggNOG" id="COG1670">
    <property type="taxonomic scope" value="Bacteria"/>
</dbReference>
<dbReference type="STRING" id="706587.Desti_1523"/>
<dbReference type="CDD" id="cd04301">
    <property type="entry name" value="NAT_SF"/>
    <property type="match status" value="1"/>
</dbReference>
<protein>
    <submittedName>
        <fullName evidence="4">Acetyl-CoA hydrolase</fullName>
    </submittedName>
</protein>
<feature type="domain" description="N-acetyltransferase" evidence="3">
    <location>
        <begin position="461"/>
        <end position="632"/>
    </location>
</feature>
<dbReference type="PANTHER" id="PTHR21432:SF20">
    <property type="entry name" value="ACETYL-COA HYDROLASE"/>
    <property type="match status" value="1"/>
</dbReference>
<dbReference type="InterPro" id="IPR038460">
    <property type="entry name" value="AcetylCoA_hyd_C_sf"/>
</dbReference>
<dbReference type="AlphaFoldDB" id="I4C3U4"/>
<dbReference type="Gene3D" id="3.40.1080.20">
    <property type="entry name" value="Acetyl-CoA hydrolase/transferase C-terminal domain"/>
    <property type="match status" value="1"/>
</dbReference>
<dbReference type="PANTHER" id="PTHR21432">
    <property type="entry name" value="ACETYL-COA HYDROLASE-RELATED"/>
    <property type="match status" value="1"/>
</dbReference>
<gene>
    <name evidence="4" type="ordered locus">Desti_1523</name>
</gene>
<dbReference type="SUPFAM" id="SSF100950">
    <property type="entry name" value="NagB/RpiA/CoA transferase-like"/>
    <property type="match status" value="2"/>
</dbReference>
<evidence type="ECO:0000259" key="3">
    <source>
        <dbReference type="PROSITE" id="PS51186"/>
    </source>
</evidence>
<comment type="similarity">
    <text evidence="1">Belongs to the acetyl-CoA hydrolase/transferase family.</text>
</comment>
<dbReference type="PATRIC" id="fig|706587.4.peg.1747"/>
<evidence type="ECO:0000256" key="2">
    <source>
        <dbReference type="ARBA" id="ARBA00022679"/>
    </source>
</evidence>
<dbReference type="InterPro" id="IPR003702">
    <property type="entry name" value="ActCoA_hydro_N"/>
</dbReference>
<keyword evidence="4" id="KW-0378">Hydrolase</keyword>
<reference evidence="5" key="1">
    <citation type="submission" date="2012-06" db="EMBL/GenBank/DDBJ databases">
        <title>Complete sequence of chromosome of Desulfomonile tiedjei DSM 6799.</title>
        <authorList>
            <person name="Lucas S."/>
            <person name="Copeland A."/>
            <person name="Lapidus A."/>
            <person name="Glavina del Rio T."/>
            <person name="Dalin E."/>
            <person name="Tice H."/>
            <person name="Bruce D."/>
            <person name="Goodwin L."/>
            <person name="Pitluck S."/>
            <person name="Peters L."/>
            <person name="Ovchinnikova G."/>
            <person name="Zeytun A."/>
            <person name="Lu M."/>
            <person name="Kyrpides N."/>
            <person name="Mavromatis K."/>
            <person name="Ivanova N."/>
            <person name="Brettin T."/>
            <person name="Detter J.C."/>
            <person name="Han C."/>
            <person name="Larimer F."/>
            <person name="Land M."/>
            <person name="Hauser L."/>
            <person name="Markowitz V."/>
            <person name="Cheng J.-F."/>
            <person name="Hugenholtz P."/>
            <person name="Woyke T."/>
            <person name="Wu D."/>
            <person name="Spring S."/>
            <person name="Schroeder M."/>
            <person name="Brambilla E."/>
            <person name="Klenk H.-P."/>
            <person name="Eisen J.A."/>
        </authorList>
    </citation>
    <scope>NUCLEOTIDE SEQUENCE [LARGE SCALE GENOMIC DNA]</scope>
    <source>
        <strain evidence="5">ATCC 49306 / DSM 6799 / DCB-1</strain>
    </source>
</reference>
<accession>I4C3U4</accession>